<reference evidence="3 4" key="1">
    <citation type="journal article" date="2023" name="G3 (Bethesda)">
        <title>A chromosome-length genome assembly and annotation of blackberry (Rubus argutus, cv. 'Hillquist').</title>
        <authorList>
            <person name="Bruna T."/>
            <person name="Aryal R."/>
            <person name="Dudchenko O."/>
            <person name="Sargent D.J."/>
            <person name="Mead D."/>
            <person name="Buti M."/>
            <person name="Cavallini A."/>
            <person name="Hytonen T."/>
            <person name="Andres J."/>
            <person name="Pham M."/>
            <person name="Weisz D."/>
            <person name="Mascagni F."/>
            <person name="Usai G."/>
            <person name="Natali L."/>
            <person name="Bassil N."/>
            <person name="Fernandez G.E."/>
            <person name="Lomsadze A."/>
            <person name="Armour M."/>
            <person name="Olukolu B."/>
            <person name="Poorten T."/>
            <person name="Britton C."/>
            <person name="Davik J."/>
            <person name="Ashrafi H."/>
            <person name="Aiden E.L."/>
            <person name="Borodovsky M."/>
            <person name="Worthington M."/>
        </authorList>
    </citation>
    <scope>NUCLEOTIDE SEQUENCE [LARGE SCALE GENOMIC DNA]</scope>
    <source>
        <strain evidence="3">PI 553951</strain>
    </source>
</reference>
<dbReference type="CDD" id="cd06257">
    <property type="entry name" value="DnaJ"/>
    <property type="match status" value="1"/>
</dbReference>
<accession>A0AAW1W478</accession>
<dbReference type="Pfam" id="PF11926">
    <property type="entry name" value="DUF3444"/>
    <property type="match status" value="1"/>
</dbReference>
<name>A0AAW1W478_RUBAR</name>
<evidence type="ECO:0000259" key="2">
    <source>
        <dbReference type="PROSITE" id="PS50076"/>
    </source>
</evidence>
<feature type="region of interest" description="Disordered" evidence="1">
    <location>
        <begin position="293"/>
        <end position="420"/>
    </location>
</feature>
<dbReference type="AlphaFoldDB" id="A0AAW1W478"/>
<dbReference type="Proteomes" id="UP001457282">
    <property type="component" value="Unassembled WGS sequence"/>
</dbReference>
<dbReference type="SUPFAM" id="SSF46565">
    <property type="entry name" value="Chaperone J-domain"/>
    <property type="match status" value="1"/>
</dbReference>
<proteinExistence type="predicted"/>
<evidence type="ECO:0000313" key="4">
    <source>
        <dbReference type="Proteomes" id="UP001457282"/>
    </source>
</evidence>
<feature type="compositionally biased region" description="Basic and acidic residues" evidence="1">
    <location>
        <begin position="772"/>
        <end position="789"/>
    </location>
</feature>
<comment type="caution">
    <text evidence="3">The sequence shown here is derived from an EMBL/GenBank/DDBJ whole genome shotgun (WGS) entry which is preliminary data.</text>
</comment>
<dbReference type="Gene3D" id="1.10.287.110">
    <property type="entry name" value="DnaJ domain"/>
    <property type="match status" value="1"/>
</dbReference>
<organism evidence="3 4">
    <name type="scientific">Rubus argutus</name>
    <name type="common">Southern blackberry</name>
    <dbReference type="NCBI Taxonomy" id="59490"/>
    <lineage>
        <taxon>Eukaryota</taxon>
        <taxon>Viridiplantae</taxon>
        <taxon>Streptophyta</taxon>
        <taxon>Embryophyta</taxon>
        <taxon>Tracheophyta</taxon>
        <taxon>Spermatophyta</taxon>
        <taxon>Magnoliopsida</taxon>
        <taxon>eudicotyledons</taxon>
        <taxon>Gunneridae</taxon>
        <taxon>Pentapetalae</taxon>
        <taxon>rosids</taxon>
        <taxon>fabids</taxon>
        <taxon>Rosales</taxon>
        <taxon>Rosaceae</taxon>
        <taxon>Rosoideae</taxon>
        <taxon>Rosoideae incertae sedis</taxon>
        <taxon>Rubus</taxon>
    </lineage>
</organism>
<dbReference type="PROSITE" id="PS50076">
    <property type="entry name" value="DNAJ_2"/>
    <property type="match status" value="1"/>
</dbReference>
<feature type="domain" description="J" evidence="2">
    <location>
        <begin position="67"/>
        <end position="131"/>
    </location>
</feature>
<protein>
    <recommendedName>
        <fullName evidence="2">J domain-containing protein</fullName>
    </recommendedName>
</protein>
<feature type="region of interest" description="Disordered" evidence="1">
    <location>
        <begin position="473"/>
        <end position="515"/>
    </location>
</feature>
<dbReference type="PRINTS" id="PR00625">
    <property type="entry name" value="JDOMAIN"/>
</dbReference>
<gene>
    <name evidence="3" type="ORF">M0R45_028277</name>
</gene>
<dbReference type="SMART" id="SM00271">
    <property type="entry name" value="DnaJ"/>
    <property type="match status" value="1"/>
</dbReference>
<keyword evidence="4" id="KW-1185">Reference proteome</keyword>
<sequence>MECNKDEAVRAMQLSEKKIQNKDFRGAKEMALKAQRLFPQLENISRLITVCEVHCSAENKLGGSEMDWYGILQIQQFDDEATIKKQYRKLGLLLHPDKNRFAGAEAAFKLIGEANRVLADQGSRSKYDIKCSALLGTDTKSSGHLSNVNLFVRKYCNATSNVQNIPQSRYTSVNLHQPANLQQPVQPDTVRIACPSCKRMYEYNFANRLIFCQKCLGIFDASDLGPESLGNQFPNHTEAPSQGPSKEASQSNGGTGNPSSTTFHNGNAAIATEVGGASNTKKRDIETGVGVEKQWIEMSESGPLKKSKGSETSRKINKKRGEKSTFDSGESSKNGKRAKAHSEVTVQEKVGNPSEGSGGHHTRRSSRNKQNLSFYETLNDDDEDADVDDDDDDEDVVNVSSSKMSREIPLSSATEKKRNKAFAQGGVFRQTVLALSATDEYKKIGKQRVRRSVKEGLHSKKSKTEEIELQGKEAAMADNNGSKSMADNHGSKSMADNHGSKSMADNHGSKSMADNKVSKSMASMRKIVEVPEPEFHRFVLGKDVLQKTFKANQTWVLYDPADGMPRRYACIKKVLTPGFRVKVTWLEPNPDDQGEVDWRNKRLPVACGKFGLALTEEVTDHTVFSHEYTYCTKGKDKSSFQVYPRKGETWALYQDWDLGWSSEPEKHLQYKFDFVEVLSDFSEKIGAGVAYLGKVKGFVSLFEPAVQNGVLQFQLPPTDLYRFSHQIPSYRMSGNEGYGVPSGSFEFDPASLPVSIFDRRSMNTVTVAIPSGRDRPAKKPVKKNSERGGVKNGNLNDEPIVID</sequence>
<dbReference type="EMBL" id="JBEDUW010000006">
    <property type="protein sequence ID" value="KAK9919696.1"/>
    <property type="molecule type" value="Genomic_DNA"/>
</dbReference>
<dbReference type="PANTHER" id="PTHR45089:SF42">
    <property type="entry name" value="J DOMAIN-CONTAINING PROTEIN"/>
    <property type="match status" value="1"/>
</dbReference>
<evidence type="ECO:0000256" key="1">
    <source>
        <dbReference type="SAM" id="MobiDB-lite"/>
    </source>
</evidence>
<evidence type="ECO:0000313" key="3">
    <source>
        <dbReference type="EMBL" id="KAK9919696.1"/>
    </source>
</evidence>
<dbReference type="InterPro" id="IPR036869">
    <property type="entry name" value="J_dom_sf"/>
</dbReference>
<dbReference type="InterPro" id="IPR024593">
    <property type="entry name" value="DUF3444"/>
</dbReference>
<dbReference type="PANTHER" id="PTHR45089">
    <property type="entry name" value="DNAJ HEAT SHOCK AMINO-TERMINAL DOMAIN PROTEIN-RELATED"/>
    <property type="match status" value="1"/>
</dbReference>
<dbReference type="Pfam" id="PF00226">
    <property type="entry name" value="DnaJ"/>
    <property type="match status" value="1"/>
</dbReference>
<feature type="compositionally biased region" description="Acidic residues" evidence="1">
    <location>
        <begin position="378"/>
        <end position="396"/>
    </location>
</feature>
<dbReference type="InterPro" id="IPR001623">
    <property type="entry name" value="DnaJ_domain"/>
</dbReference>
<feature type="region of interest" description="Disordered" evidence="1">
    <location>
        <begin position="770"/>
        <end position="803"/>
    </location>
</feature>
<feature type="region of interest" description="Disordered" evidence="1">
    <location>
        <begin position="229"/>
        <end position="265"/>
    </location>
</feature>